<keyword evidence="3" id="KW-1185">Reference proteome</keyword>
<dbReference type="EMBL" id="BRXX01000391">
    <property type="protein sequence ID" value="GMI08944.1"/>
    <property type="molecule type" value="Genomic_DNA"/>
</dbReference>
<comment type="caution">
    <text evidence="2">The sequence shown here is derived from an EMBL/GenBank/DDBJ whole genome shotgun (WGS) entry which is preliminary data.</text>
</comment>
<feature type="compositionally biased region" description="Basic residues" evidence="1">
    <location>
        <begin position="19"/>
        <end position="30"/>
    </location>
</feature>
<dbReference type="Proteomes" id="UP001165160">
    <property type="component" value="Unassembled WGS sequence"/>
</dbReference>
<feature type="region of interest" description="Disordered" evidence="1">
    <location>
        <begin position="1"/>
        <end position="33"/>
    </location>
</feature>
<feature type="compositionally biased region" description="Basic and acidic residues" evidence="1">
    <location>
        <begin position="276"/>
        <end position="299"/>
    </location>
</feature>
<dbReference type="AlphaFoldDB" id="A0A9W7KRB3"/>
<evidence type="ECO:0000313" key="2">
    <source>
        <dbReference type="EMBL" id="GMI08944.1"/>
    </source>
</evidence>
<feature type="compositionally biased region" description="Basic and acidic residues" evidence="1">
    <location>
        <begin position="671"/>
        <end position="682"/>
    </location>
</feature>
<evidence type="ECO:0000313" key="3">
    <source>
        <dbReference type="Proteomes" id="UP001165160"/>
    </source>
</evidence>
<name>A0A9W7KRB3_9STRA</name>
<accession>A0A9W7KRB3</accession>
<feature type="region of interest" description="Disordered" evidence="1">
    <location>
        <begin position="266"/>
        <end position="299"/>
    </location>
</feature>
<gene>
    <name evidence="2" type="ORF">TrVE_jg11413</name>
</gene>
<feature type="region of interest" description="Disordered" evidence="1">
    <location>
        <begin position="565"/>
        <end position="586"/>
    </location>
</feature>
<organism evidence="2 3">
    <name type="scientific">Triparma verrucosa</name>
    <dbReference type="NCBI Taxonomy" id="1606542"/>
    <lineage>
        <taxon>Eukaryota</taxon>
        <taxon>Sar</taxon>
        <taxon>Stramenopiles</taxon>
        <taxon>Ochrophyta</taxon>
        <taxon>Bolidophyceae</taxon>
        <taxon>Parmales</taxon>
        <taxon>Triparmaceae</taxon>
        <taxon>Triparma</taxon>
    </lineage>
</organism>
<feature type="region of interest" description="Disordered" evidence="1">
    <location>
        <begin position="160"/>
        <end position="206"/>
    </location>
</feature>
<proteinExistence type="predicted"/>
<protein>
    <submittedName>
        <fullName evidence="2">Uncharacterized protein</fullName>
    </submittedName>
</protein>
<reference evidence="3" key="1">
    <citation type="journal article" date="2023" name="Commun. Biol.">
        <title>Genome analysis of Parmales, the sister group of diatoms, reveals the evolutionary specialization of diatoms from phago-mixotrophs to photoautotrophs.</title>
        <authorList>
            <person name="Ban H."/>
            <person name="Sato S."/>
            <person name="Yoshikawa S."/>
            <person name="Yamada K."/>
            <person name="Nakamura Y."/>
            <person name="Ichinomiya M."/>
            <person name="Sato N."/>
            <person name="Blanc-Mathieu R."/>
            <person name="Endo H."/>
            <person name="Kuwata A."/>
            <person name="Ogata H."/>
        </authorList>
    </citation>
    <scope>NUCLEOTIDE SEQUENCE [LARGE SCALE GENOMIC DNA]</scope>
    <source>
        <strain evidence="3">NIES 3699</strain>
    </source>
</reference>
<feature type="region of interest" description="Disordered" evidence="1">
    <location>
        <begin position="671"/>
        <end position="693"/>
    </location>
</feature>
<feature type="compositionally biased region" description="Gly residues" evidence="1">
    <location>
        <begin position="576"/>
        <end position="585"/>
    </location>
</feature>
<evidence type="ECO:0000256" key="1">
    <source>
        <dbReference type="SAM" id="MobiDB-lite"/>
    </source>
</evidence>
<sequence>MVNMDAPPAKQAVVSDTKHTKRRQTQRRRSFSSMMLENDVGSLDQGQSIFSEHETMAAKLSLLKVGDDELSPVKVPGPASRLEALLDEEEQISPVRSDLASMLSLTPNKNVGVGGTTRRRSYDNSLDARLKTIGVKPKQSLESPVFEPEAFDIYDALGDEKAKPKPHRPPGGKSTKSQDSPRQPVLTNLEGEKVGGGNRGRRSFGSAIKSRPAKVLGADTLPADLNASLFSVEGEAESGDSSGKVGVGRRRSFDNMLLKQRPAAIAEQKAIQQGQKTRDKQRNAEERRKSFEQQRRKSLSDVNQLKLMKINHHTTKEIKKLREEEIRIAPVQMWLKYLVLVPRHDMMVRIFKRKRAILEKKRAAARIQQGWRERAPERKNKYAGIFGVLQKHRERVFGNIITRRKEKAMLLAEKWLTHIYRHKRFNSCAVLIRLRTSQTQKLVRSWLACSRARLKVLKMIWANLVADEKFAEEMRGEALKFVSLADFQKLGDSDDEEGDEGHIRSEFILPPWKVELALKRWLKMKRKEFVTSMTAEFQLSDIQAKKGELGLKTFDVNDIKSMMASSPDSGKNLLAGSGGGSGSEGGEQVNVPATVIQGCPKMKPTTKPRKTWKTLPIFADIAKSSRFKNLILETYSEAVLDADQERKVEAKKREEERVKAEKEAKKLSLDEFKKQVEMKGTKNDASAGGFSLS</sequence>